<keyword evidence="2" id="KW-1185">Reference proteome</keyword>
<comment type="caution">
    <text evidence="1">The sequence shown here is derived from an EMBL/GenBank/DDBJ whole genome shotgun (WGS) entry which is preliminary data.</text>
</comment>
<accession>A0ACB0IAG2</accession>
<proteinExistence type="predicted"/>
<evidence type="ECO:0000313" key="2">
    <source>
        <dbReference type="Proteomes" id="UP001177021"/>
    </source>
</evidence>
<evidence type="ECO:0000313" key="1">
    <source>
        <dbReference type="EMBL" id="CAJ2628172.1"/>
    </source>
</evidence>
<organism evidence="1 2">
    <name type="scientific">Trifolium pratense</name>
    <name type="common">Red clover</name>
    <dbReference type="NCBI Taxonomy" id="57577"/>
    <lineage>
        <taxon>Eukaryota</taxon>
        <taxon>Viridiplantae</taxon>
        <taxon>Streptophyta</taxon>
        <taxon>Embryophyta</taxon>
        <taxon>Tracheophyta</taxon>
        <taxon>Spermatophyta</taxon>
        <taxon>Magnoliopsida</taxon>
        <taxon>eudicotyledons</taxon>
        <taxon>Gunneridae</taxon>
        <taxon>Pentapetalae</taxon>
        <taxon>rosids</taxon>
        <taxon>fabids</taxon>
        <taxon>Fabales</taxon>
        <taxon>Fabaceae</taxon>
        <taxon>Papilionoideae</taxon>
        <taxon>50 kb inversion clade</taxon>
        <taxon>NPAAA clade</taxon>
        <taxon>Hologalegina</taxon>
        <taxon>IRL clade</taxon>
        <taxon>Trifolieae</taxon>
        <taxon>Trifolium</taxon>
    </lineage>
</organism>
<dbReference type="EMBL" id="CASHSV030000001">
    <property type="protein sequence ID" value="CAJ2628172.1"/>
    <property type="molecule type" value="Genomic_DNA"/>
</dbReference>
<reference evidence="1" key="1">
    <citation type="submission" date="2023-10" db="EMBL/GenBank/DDBJ databases">
        <authorList>
            <person name="Rodriguez Cubillos JULIANA M."/>
            <person name="De Vega J."/>
        </authorList>
    </citation>
    <scope>NUCLEOTIDE SEQUENCE</scope>
</reference>
<name>A0ACB0IAG2_TRIPR</name>
<gene>
    <name evidence="1" type="ORF">MILVUS5_LOCUS468</name>
</gene>
<dbReference type="Proteomes" id="UP001177021">
    <property type="component" value="Unassembled WGS sequence"/>
</dbReference>
<protein>
    <submittedName>
        <fullName evidence="1">Uncharacterized protein</fullName>
    </submittedName>
</protein>
<sequence>MHFEKLGVPTVTPVAPFETCFASKDISFSRMRPGVPSIDLVLHSENVVWNIIGANAMVSLDNNVIFLGFVDAGPDFAKASQVGFVVGGSKPMTSITIGAHQLENNLLQFDLATSRLGFRSLFLEHDNCNNFNFTSSV</sequence>